<dbReference type="EMBL" id="HBUE01004429">
    <property type="protein sequence ID" value="CAG6445224.1"/>
    <property type="molecule type" value="Transcribed_RNA"/>
</dbReference>
<accession>A0A8D8ET41</accession>
<proteinExistence type="predicted"/>
<reference evidence="1" key="1">
    <citation type="submission" date="2021-05" db="EMBL/GenBank/DDBJ databases">
        <authorList>
            <person name="Alioto T."/>
            <person name="Alioto T."/>
            <person name="Gomez Garrido J."/>
        </authorList>
    </citation>
    <scope>NUCLEOTIDE SEQUENCE</scope>
</reference>
<dbReference type="EMBL" id="HBUE01230580">
    <property type="protein sequence ID" value="CAG6544692.1"/>
    <property type="molecule type" value="Transcribed_RNA"/>
</dbReference>
<dbReference type="EMBL" id="HBUE01337371">
    <property type="protein sequence ID" value="CAG6596830.1"/>
    <property type="molecule type" value="Transcribed_RNA"/>
</dbReference>
<protein>
    <submittedName>
        <fullName evidence="1">(northern house mosquito) hypothetical protein</fullName>
    </submittedName>
</protein>
<dbReference type="EMBL" id="HBUE01004434">
    <property type="protein sequence ID" value="CAG6445232.1"/>
    <property type="molecule type" value="Transcribed_RNA"/>
</dbReference>
<organism evidence="1">
    <name type="scientific">Culex pipiens</name>
    <name type="common">House mosquito</name>
    <dbReference type="NCBI Taxonomy" id="7175"/>
    <lineage>
        <taxon>Eukaryota</taxon>
        <taxon>Metazoa</taxon>
        <taxon>Ecdysozoa</taxon>
        <taxon>Arthropoda</taxon>
        <taxon>Hexapoda</taxon>
        <taxon>Insecta</taxon>
        <taxon>Pterygota</taxon>
        <taxon>Neoptera</taxon>
        <taxon>Endopterygota</taxon>
        <taxon>Diptera</taxon>
        <taxon>Nematocera</taxon>
        <taxon>Culicoidea</taxon>
        <taxon>Culicidae</taxon>
        <taxon>Culicinae</taxon>
        <taxon>Culicini</taxon>
        <taxon>Culex</taxon>
        <taxon>Culex</taxon>
    </lineage>
</organism>
<name>A0A8D8ET41_CULPI</name>
<dbReference type="EMBL" id="HBUE01004433">
    <property type="protein sequence ID" value="CAG6445230.1"/>
    <property type="molecule type" value="Transcribed_RNA"/>
</dbReference>
<dbReference type="EMBL" id="HBUE01004435">
    <property type="protein sequence ID" value="CAG6445234.1"/>
    <property type="molecule type" value="Transcribed_RNA"/>
</dbReference>
<dbReference type="EMBL" id="HBUE01004430">
    <property type="protein sequence ID" value="CAG6445226.1"/>
    <property type="molecule type" value="Transcribed_RNA"/>
</dbReference>
<dbReference type="EMBL" id="HBUE01230577">
    <property type="protein sequence ID" value="CAG6544690.1"/>
    <property type="molecule type" value="Transcribed_RNA"/>
</dbReference>
<evidence type="ECO:0000313" key="1">
    <source>
        <dbReference type="EMBL" id="CAG6445230.1"/>
    </source>
</evidence>
<sequence>MWPESTTSRPAFRRGPSLALRLACSPPLPSSFRPTSSSTMRSAVRTGTWTWAMRRPDRQTPRSSRFCRTETRNRRRHRWASSTGREECGGDIFKTSALSFVL</sequence>
<dbReference type="EMBL" id="HBUE01004432">
    <property type="protein sequence ID" value="CAG6445228.1"/>
    <property type="molecule type" value="Transcribed_RNA"/>
</dbReference>
<dbReference type="EMBL" id="HBUE01337368">
    <property type="protein sequence ID" value="CAG6596828.1"/>
    <property type="molecule type" value="Transcribed_RNA"/>
</dbReference>
<dbReference type="AlphaFoldDB" id="A0A8D8ET41"/>